<dbReference type="RefSeq" id="WP_329412032.1">
    <property type="nucleotide sequence ID" value="NZ_CP109441.1"/>
</dbReference>
<protein>
    <submittedName>
        <fullName evidence="2">Conjugal transfer protein</fullName>
    </submittedName>
</protein>
<feature type="region of interest" description="Disordered" evidence="1">
    <location>
        <begin position="298"/>
        <end position="328"/>
    </location>
</feature>
<dbReference type="EMBL" id="CP109441">
    <property type="protein sequence ID" value="WUV47828.1"/>
    <property type="molecule type" value="Genomic_DNA"/>
</dbReference>
<organism evidence="2 3">
    <name type="scientific">Nocardia vinacea</name>
    <dbReference type="NCBI Taxonomy" id="96468"/>
    <lineage>
        <taxon>Bacteria</taxon>
        <taxon>Bacillati</taxon>
        <taxon>Actinomycetota</taxon>
        <taxon>Actinomycetes</taxon>
        <taxon>Mycobacteriales</taxon>
        <taxon>Nocardiaceae</taxon>
        <taxon>Nocardia</taxon>
    </lineage>
</organism>
<feature type="compositionally biased region" description="Low complexity" evidence="1">
    <location>
        <begin position="304"/>
        <end position="319"/>
    </location>
</feature>
<name>A0ABZ1YX81_9NOCA</name>
<sequence length="328" mass="33699">MVARRRRDNVIVAVLAVLAILGGGHAVLDWFASDPPPPSDNATPATVGRAQLAGSFAEHFVVTYLSSVAGQQDRIGEYVGASAQQITLPTTARQVSEPVVVYVARAGSFDALEVWSVTVSVRIGKTTGTAGTTGTVATTAEARQYYRVGVSVLNGRLRALSLPALVEPPGRGADLAQAYSSPCTADTPLAQVASGFLTAYLTGTGDVGRYITLDAGITALRPAPYTTVETVAVTSDDNSCGTARSAAQVLATVNPKGDGGVAPTLAYPLTMVRDNGQWQVQSVDAVPAMTNPPAVIAEQDSRGSSAPTSVTSSSVPSSAAQIPRATQN</sequence>
<dbReference type="Proteomes" id="UP001432062">
    <property type="component" value="Chromosome"/>
</dbReference>
<reference evidence="2" key="1">
    <citation type="submission" date="2022-10" db="EMBL/GenBank/DDBJ databases">
        <title>The complete genomes of actinobacterial strains from the NBC collection.</title>
        <authorList>
            <person name="Joergensen T.S."/>
            <person name="Alvarez Arevalo M."/>
            <person name="Sterndorff E.B."/>
            <person name="Faurdal D."/>
            <person name="Vuksanovic O."/>
            <person name="Mourched A.-S."/>
            <person name="Charusanti P."/>
            <person name="Shaw S."/>
            <person name="Blin K."/>
            <person name="Weber T."/>
        </authorList>
    </citation>
    <scope>NUCLEOTIDE SEQUENCE</scope>
    <source>
        <strain evidence="2">NBC_01482</strain>
    </source>
</reference>
<evidence type="ECO:0000313" key="2">
    <source>
        <dbReference type="EMBL" id="WUV47828.1"/>
    </source>
</evidence>
<keyword evidence="3" id="KW-1185">Reference proteome</keyword>
<evidence type="ECO:0000313" key="3">
    <source>
        <dbReference type="Proteomes" id="UP001432062"/>
    </source>
</evidence>
<proteinExistence type="predicted"/>
<dbReference type="InterPro" id="IPR024735">
    <property type="entry name" value="TcpC"/>
</dbReference>
<evidence type="ECO:0000256" key="1">
    <source>
        <dbReference type="SAM" id="MobiDB-lite"/>
    </source>
</evidence>
<gene>
    <name evidence="2" type="ORF">OG563_06240</name>
</gene>
<dbReference type="Pfam" id="PF12642">
    <property type="entry name" value="TpcC"/>
    <property type="match status" value="1"/>
</dbReference>
<accession>A0ABZ1YX81</accession>